<name>A0A0K2T0V6_LEPSM</name>
<organism evidence="1">
    <name type="scientific">Lepeophtheirus salmonis</name>
    <name type="common">Salmon louse</name>
    <name type="synonym">Caligus salmonis</name>
    <dbReference type="NCBI Taxonomy" id="72036"/>
    <lineage>
        <taxon>Eukaryota</taxon>
        <taxon>Metazoa</taxon>
        <taxon>Ecdysozoa</taxon>
        <taxon>Arthropoda</taxon>
        <taxon>Crustacea</taxon>
        <taxon>Multicrustacea</taxon>
        <taxon>Hexanauplia</taxon>
        <taxon>Copepoda</taxon>
        <taxon>Siphonostomatoida</taxon>
        <taxon>Caligidae</taxon>
        <taxon>Lepeophtheirus</taxon>
    </lineage>
</organism>
<evidence type="ECO:0000313" key="1">
    <source>
        <dbReference type="EMBL" id="CDW19121.1"/>
    </source>
</evidence>
<dbReference type="EMBL" id="HACA01001760">
    <property type="protein sequence ID" value="CDW19121.1"/>
    <property type="molecule type" value="Transcribed_RNA"/>
</dbReference>
<sequence length="41" mass="4892">TLHLEKVQGLSVEKYKTILLIEYQISIIELKLKLQLDNYFL</sequence>
<accession>A0A0K2T0V6</accession>
<feature type="non-terminal residue" evidence="1">
    <location>
        <position position="1"/>
    </location>
</feature>
<reference evidence="1" key="1">
    <citation type="submission" date="2014-05" db="EMBL/GenBank/DDBJ databases">
        <authorList>
            <person name="Chronopoulou M."/>
        </authorList>
    </citation>
    <scope>NUCLEOTIDE SEQUENCE</scope>
    <source>
        <tissue evidence="1">Whole organism</tissue>
    </source>
</reference>
<dbReference type="AlphaFoldDB" id="A0A0K2T0V6"/>
<proteinExistence type="predicted"/>
<protein>
    <submittedName>
        <fullName evidence="1">Uncharacterized protein</fullName>
    </submittedName>
</protein>